<proteinExistence type="predicted"/>
<sequence length="667" mass="75585">MANITADIEQLLAELVQITTKIAVLLNTAETDTSNDSDSLTSTANRLSLSAAIIAVAAFFIATLQAVLEYSSSGESARRKCNLAAIGPASQHVRKKWSFRHWRRKFYYPQLKIDPYRLFNSGSVSRLKSPRFTTRILTGAKRLLTIHRQVPNLESRPRATWAQLLVLNNVEDYWDTMTITYVDADSIPGSLDVPPQMVNLVELGRLLICMGYDSVRMNVQGRDFQAVGRFGSITTEELPGFGKIVRFQNYDTNRSLPTATPWEWVQAALNLIEGVFDINYEDIWLRTNRSGVVISRAMRNEADRMVSALNKTIAWKQHNIRFDDLYEGIKAMPNTSLRTAFTLWRDLPSRAPHYTKYPGILITLAVAGLPCAVAGFPGRLLLIPFLDQFRQISQTIYEQRERALSELSFSGLYIIGSLKPSIFPEAKGDIAYSSLLASLGLSHWAFDETEYLNKYTANPKMIQLYFKLMRAREPWDTEGEWLFRQWRVVLTPTVDLIKNFDPRFWAQSSHYQSQRVDLDGTDIHCPIEMLKTQIILLDISIQYLLQRMWKSHASQIPFMGTGSSYLSRLLSPGTFIFHIMEAISKSITDGNGDESGPFQCLDEALFSELVANTSFTKEDREHVSQLADFLGLRVVLYAAYLMIIPDTSDILDTLQSAGLNSFILPMI</sequence>
<evidence type="ECO:0000313" key="1">
    <source>
        <dbReference type="EMBL" id="KAJ2990522.1"/>
    </source>
</evidence>
<reference evidence="1" key="1">
    <citation type="submission" date="2022-10" db="EMBL/GenBank/DDBJ databases">
        <title>Genome Sequence of Xylaria curta.</title>
        <authorList>
            <person name="Buettner E."/>
        </authorList>
    </citation>
    <scope>NUCLEOTIDE SEQUENCE</scope>
    <source>
        <strain evidence="1">Babe10</strain>
    </source>
</reference>
<evidence type="ECO:0000313" key="2">
    <source>
        <dbReference type="Proteomes" id="UP001143856"/>
    </source>
</evidence>
<organism evidence="1 2">
    <name type="scientific">Xylaria curta</name>
    <dbReference type="NCBI Taxonomy" id="42375"/>
    <lineage>
        <taxon>Eukaryota</taxon>
        <taxon>Fungi</taxon>
        <taxon>Dikarya</taxon>
        <taxon>Ascomycota</taxon>
        <taxon>Pezizomycotina</taxon>
        <taxon>Sordariomycetes</taxon>
        <taxon>Xylariomycetidae</taxon>
        <taxon>Xylariales</taxon>
        <taxon>Xylariaceae</taxon>
        <taxon>Xylaria</taxon>
    </lineage>
</organism>
<gene>
    <name evidence="1" type="ORF">NUW58_g2908</name>
</gene>
<keyword evidence="2" id="KW-1185">Reference proteome</keyword>
<accession>A0ACC1PDD4</accession>
<dbReference type="Proteomes" id="UP001143856">
    <property type="component" value="Unassembled WGS sequence"/>
</dbReference>
<name>A0ACC1PDD4_9PEZI</name>
<comment type="caution">
    <text evidence="1">The sequence shown here is derived from an EMBL/GenBank/DDBJ whole genome shotgun (WGS) entry which is preliminary data.</text>
</comment>
<dbReference type="EMBL" id="JAPDGR010000409">
    <property type="protein sequence ID" value="KAJ2990522.1"/>
    <property type="molecule type" value="Genomic_DNA"/>
</dbReference>
<protein>
    <submittedName>
        <fullName evidence="1">Uncharacterized protein</fullName>
    </submittedName>
</protein>